<keyword evidence="9" id="KW-0472">Membrane</keyword>
<dbReference type="GO" id="GO:0046930">
    <property type="term" value="C:pore complex"/>
    <property type="evidence" value="ECO:0007669"/>
    <property type="project" value="UniProtKB-KW"/>
</dbReference>
<keyword evidence="14" id="KW-1185">Reference proteome</keyword>
<feature type="signal peptide" evidence="11">
    <location>
        <begin position="1"/>
        <end position="27"/>
    </location>
</feature>
<dbReference type="InterPro" id="IPR050298">
    <property type="entry name" value="Gram-neg_bact_OMP"/>
</dbReference>
<evidence type="ECO:0000256" key="1">
    <source>
        <dbReference type="ARBA" id="ARBA00004571"/>
    </source>
</evidence>
<evidence type="ECO:0000256" key="3">
    <source>
        <dbReference type="ARBA" id="ARBA00022448"/>
    </source>
</evidence>
<evidence type="ECO:0000313" key="13">
    <source>
        <dbReference type="EMBL" id="MQX52899.1"/>
    </source>
</evidence>
<accession>A0A6N7LR89</accession>
<evidence type="ECO:0000256" key="10">
    <source>
        <dbReference type="ARBA" id="ARBA00023237"/>
    </source>
</evidence>
<feature type="domain" description="Porin" evidence="12">
    <location>
        <begin position="14"/>
        <end position="317"/>
    </location>
</feature>
<dbReference type="AlphaFoldDB" id="A0A6N7LR89"/>
<keyword evidence="8" id="KW-0626">Porin</keyword>
<dbReference type="EMBL" id="WIRE01000001">
    <property type="protein sequence ID" value="MQX52899.1"/>
    <property type="molecule type" value="Genomic_DNA"/>
</dbReference>
<keyword evidence="3" id="KW-0813">Transport</keyword>
<comment type="subcellular location">
    <subcellularLocation>
        <location evidence="1">Cell outer membrane</location>
        <topology evidence="1">Multi-pass membrane protein</topology>
    </subcellularLocation>
</comment>
<dbReference type="Pfam" id="PF13609">
    <property type="entry name" value="Porin_4"/>
    <property type="match status" value="1"/>
</dbReference>
<reference evidence="13 14" key="1">
    <citation type="submission" date="2019-10" db="EMBL/GenBank/DDBJ databases">
        <title>Alcanivorax sp.PA15-N-34 draft genome sequence.</title>
        <authorList>
            <person name="Liao X."/>
            <person name="Shao Z."/>
        </authorList>
    </citation>
    <scope>NUCLEOTIDE SEQUENCE [LARGE SCALE GENOMIC DNA]</scope>
    <source>
        <strain evidence="13 14">PA15-N-34</strain>
    </source>
</reference>
<dbReference type="Gene3D" id="2.40.160.10">
    <property type="entry name" value="Porin"/>
    <property type="match status" value="1"/>
</dbReference>
<evidence type="ECO:0000256" key="8">
    <source>
        <dbReference type="ARBA" id="ARBA00023114"/>
    </source>
</evidence>
<dbReference type="InterPro" id="IPR033900">
    <property type="entry name" value="Gram_neg_porin_domain"/>
</dbReference>
<evidence type="ECO:0000256" key="4">
    <source>
        <dbReference type="ARBA" id="ARBA00022452"/>
    </source>
</evidence>
<dbReference type="RefSeq" id="WP_153499910.1">
    <property type="nucleotide sequence ID" value="NZ_WIRE01000001.1"/>
</dbReference>
<name>A0A6N7LR89_9GAMM</name>
<evidence type="ECO:0000259" key="12">
    <source>
        <dbReference type="Pfam" id="PF13609"/>
    </source>
</evidence>
<gene>
    <name evidence="13" type="ORF">GFN93_06530</name>
</gene>
<protein>
    <submittedName>
        <fullName evidence="13">Porin</fullName>
    </submittedName>
</protein>
<keyword evidence="4" id="KW-1134">Transmembrane beta strand</keyword>
<dbReference type="InterPro" id="IPR023614">
    <property type="entry name" value="Porin_dom_sf"/>
</dbReference>
<dbReference type="PANTHER" id="PTHR34501">
    <property type="entry name" value="PROTEIN YDDL-RELATED"/>
    <property type="match status" value="1"/>
</dbReference>
<sequence length="355" mass="39156">MNQARTLRLSAATLASLAALGSLPAHAEMEVTPYGSLRIQTEAVSVDEAQPGEDDSYTGLRDAYSRLGARATFNDLDWVDITATVEFPINSALMRAEDPTFFQSFYKGNNKPRVADIAATTESMGSLRVGTQWLAYYNSVAYPVDFFSSFYSGYATQATFRRDAATYTTPSMAGLTGTVSAVDLTDEAGTSYLDTWQYALSWALNDLTLGLAYQDSEQDSGDQADQLGASLAYVMGGWRFAAKVEQLQSNDDTLQDEDPVTYNLYGSYSWNKYTVKAMFANGEESDDPAAFFQGDSYQVGLDYQYSDNLKLFADYFYEELGYAIYTPTSRSFNPLAGYQVDSDGQAISLGLRYDF</sequence>
<evidence type="ECO:0000256" key="9">
    <source>
        <dbReference type="ARBA" id="ARBA00023136"/>
    </source>
</evidence>
<evidence type="ECO:0000256" key="2">
    <source>
        <dbReference type="ARBA" id="ARBA00011233"/>
    </source>
</evidence>
<dbReference type="Proteomes" id="UP000469421">
    <property type="component" value="Unassembled WGS sequence"/>
</dbReference>
<dbReference type="GO" id="GO:0006811">
    <property type="term" value="P:monoatomic ion transport"/>
    <property type="evidence" value="ECO:0007669"/>
    <property type="project" value="UniProtKB-KW"/>
</dbReference>
<evidence type="ECO:0000256" key="6">
    <source>
        <dbReference type="ARBA" id="ARBA00022729"/>
    </source>
</evidence>
<comment type="subunit">
    <text evidence="2">Homotrimer.</text>
</comment>
<keyword evidence="7" id="KW-0406">Ion transport</keyword>
<evidence type="ECO:0000313" key="14">
    <source>
        <dbReference type="Proteomes" id="UP000469421"/>
    </source>
</evidence>
<dbReference type="SUPFAM" id="SSF56935">
    <property type="entry name" value="Porins"/>
    <property type="match status" value="1"/>
</dbReference>
<keyword evidence="5" id="KW-0812">Transmembrane</keyword>
<organism evidence="13 14">
    <name type="scientific">Alcanivorax sediminis</name>
    <dbReference type="NCBI Taxonomy" id="2663008"/>
    <lineage>
        <taxon>Bacteria</taxon>
        <taxon>Pseudomonadati</taxon>
        <taxon>Pseudomonadota</taxon>
        <taxon>Gammaproteobacteria</taxon>
        <taxon>Oceanospirillales</taxon>
        <taxon>Alcanivoracaceae</taxon>
        <taxon>Alcanivorax</taxon>
    </lineage>
</organism>
<keyword evidence="10" id="KW-0998">Cell outer membrane</keyword>
<keyword evidence="6 11" id="KW-0732">Signal</keyword>
<dbReference type="GO" id="GO:0015288">
    <property type="term" value="F:porin activity"/>
    <property type="evidence" value="ECO:0007669"/>
    <property type="project" value="UniProtKB-KW"/>
</dbReference>
<evidence type="ECO:0000256" key="7">
    <source>
        <dbReference type="ARBA" id="ARBA00023065"/>
    </source>
</evidence>
<dbReference type="PANTHER" id="PTHR34501:SF9">
    <property type="entry name" value="MAJOR OUTER MEMBRANE PROTEIN P.IA"/>
    <property type="match status" value="1"/>
</dbReference>
<proteinExistence type="predicted"/>
<feature type="chain" id="PRO_5026838102" evidence="11">
    <location>
        <begin position="28"/>
        <end position="355"/>
    </location>
</feature>
<evidence type="ECO:0000256" key="11">
    <source>
        <dbReference type="SAM" id="SignalP"/>
    </source>
</evidence>
<comment type="caution">
    <text evidence="13">The sequence shown here is derived from an EMBL/GenBank/DDBJ whole genome shotgun (WGS) entry which is preliminary data.</text>
</comment>
<dbReference type="GO" id="GO:0009279">
    <property type="term" value="C:cell outer membrane"/>
    <property type="evidence" value="ECO:0007669"/>
    <property type="project" value="UniProtKB-SubCell"/>
</dbReference>
<evidence type="ECO:0000256" key="5">
    <source>
        <dbReference type="ARBA" id="ARBA00022692"/>
    </source>
</evidence>